<evidence type="ECO:0000313" key="2">
    <source>
        <dbReference type="EMBL" id="QNM81835.1"/>
    </source>
</evidence>
<sequence>MNRAVPVLLFVVAAAIYLWLTSTLVWLPLGILLGKMPGAPTDLILKVFSERSLLTLGIALAGIVIAIVRYRSGKVLKAYISLAAGLVGSIASYLLLSRWVGVL</sequence>
<dbReference type="KEGG" id="ssau:H8M03_07130"/>
<dbReference type="RefSeq" id="WP_187478791.1">
    <property type="nucleotide sequence ID" value="NZ_CP060697.1"/>
</dbReference>
<proteinExistence type="predicted"/>
<keyword evidence="1" id="KW-0472">Membrane</keyword>
<keyword evidence="3" id="KW-1185">Reference proteome</keyword>
<feature type="transmembrane region" description="Helical" evidence="1">
    <location>
        <begin position="53"/>
        <end position="71"/>
    </location>
</feature>
<reference evidence="2 3" key="1">
    <citation type="submission" date="2020-08" db="EMBL/GenBank/DDBJ databases">
        <title>Sphingomonas sp. sand1-3 16S ribosomal RNA gene Genome sequencing and assembly.</title>
        <authorList>
            <person name="Kang M."/>
        </authorList>
    </citation>
    <scope>NUCLEOTIDE SEQUENCE [LARGE SCALE GENOMIC DNA]</scope>
    <source>
        <strain evidence="3">sand1-3</strain>
    </source>
</reference>
<name>A0A7G9KZN6_9SPHN</name>
<accession>A0A7G9KZN6</accession>
<protein>
    <submittedName>
        <fullName evidence="2">Uncharacterized protein</fullName>
    </submittedName>
</protein>
<dbReference type="EMBL" id="CP060697">
    <property type="protein sequence ID" value="QNM81835.1"/>
    <property type="molecule type" value="Genomic_DNA"/>
</dbReference>
<organism evidence="2 3">
    <name type="scientific">Sphingomonas sabuli</name>
    <dbReference type="NCBI Taxonomy" id="2764186"/>
    <lineage>
        <taxon>Bacteria</taxon>
        <taxon>Pseudomonadati</taxon>
        <taxon>Pseudomonadota</taxon>
        <taxon>Alphaproteobacteria</taxon>
        <taxon>Sphingomonadales</taxon>
        <taxon>Sphingomonadaceae</taxon>
        <taxon>Sphingomonas</taxon>
    </lineage>
</organism>
<dbReference type="AlphaFoldDB" id="A0A7G9KZN6"/>
<keyword evidence="1" id="KW-0812">Transmembrane</keyword>
<evidence type="ECO:0000313" key="3">
    <source>
        <dbReference type="Proteomes" id="UP000515861"/>
    </source>
</evidence>
<gene>
    <name evidence="2" type="ORF">H8M03_07130</name>
</gene>
<keyword evidence="1" id="KW-1133">Transmembrane helix</keyword>
<feature type="transmembrane region" description="Helical" evidence="1">
    <location>
        <begin position="7"/>
        <end position="33"/>
    </location>
</feature>
<evidence type="ECO:0000256" key="1">
    <source>
        <dbReference type="SAM" id="Phobius"/>
    </source>
</evidence>
<dbReference type="Proteomes" id="UP000515861">
    <property type="component" value="Chromosome"/>
</dbReference>
<feature type="transmembrane region" description="Helical" evidence="1">
    <location>
        <begin position="78"/>
        <end position="96"/>
    </location>
</feature>